<organism evidence="6 7">
    <name type="scientific">Folsomia candida</name>
    <name type="common">Springtail</name>
    <dbReference type="NCBI Taxonomy" id="158441"/>
    <lineage>
        <taxon>Eukaryota</taxon>
        <taxon>Metazoa</taxon>
        <taxon>Ecdysozoa</taxon>
        <taxon>Arthropoda</taxon>
        <taxon>Hexapoda</taxon>
        <taxon>Collembola</taxon>
        <taxon>Entomobryomorpha</taxon>
        <taxon>Isotomoidea</taxon>
        <taxon>Isotomidae</taxon>
        <taxon>Proisotominae</taxon>
        <taxon>Folsomia</taxon>
    </lineage>
</organism>
<dbReference type="InterPro" id="IPR006094">
    <property type="entry name" value="Oxid_FAD_bind_N"/>
</dbReference>
<dbReference type="AlphaFoldDB" id="A0A226DR81"/>
<dbReference type="InterPro" id="IPR016169">
    <property type="entry name" value="FAD-bd_PCMH_sub2"/>
</dbReference>
<sequence>METRSPRWALFLLAALSSKPILLTEASLENAYGPPIDFLTGLQYTAYQKGPTCSPTSPILYPQTTSDIQAIILTAAALNTTVKAFGHRHSATDIICTDGIPIDMRAFQEFSYDAATQTVTVGGGMYLYDATQAMALEGRAIRTMPAWGNVTIAGAMGTGAHGSTLRYNASISDQVVALTIVDGTGTVRQITSDSPDLPAFRLHLGLLGVIINVTLYTVPLYKVTAVNTVVNDDILLNGQLLDMVRAADQTTVYWYPSLGKLVIGNWTIVDPATPGEAWTSDHVPPTSDTHNLYAVPSLEIIQTLNDSLGLQVFQVYTLASMYTDVPDFAPIYTTNGLTVSNPATGFYDVMFAPICQETGFWACPWFHAPNQYSFTDNEIDIDVRNLTAFAADMNQILATRTAAFPFDGVLLRFSRASETLMSTSLGRDTCHVEFYMMRRRDSYNDTSTGLASYQAILQTLAYKYRGGSHWGKSGPFYHSSEMLDLKLNPAARSSFISVMEKYDPNGIFLNNFGRRLLETSSDADIDPATTHCALLDNCVCAEDSDCAAGTHCQKFSPQFNYNVCVNPNEPNIPINLGSITALANYNGALNLQQILCANTLSIGHSTLNSALKCPPLLGGLLPTIG</sequence>
<dbReference type="InterPro" id="IPR007173">
    <property type="entry name" value="ALO_C"/>
</dbReference>
<dbReference type="Gene3D" id="3.30.70.2520">
    <property type="match status" value="1"/>
</dbReference>
<protein>
    <submittedName>
        <fullName evidence="6">Putative L-gulonolactone oxidase 6</fullName>
    </submittedName>
</protein>
<dbReference type="PROSITE" id="PS51387">
    <property type="entry name" value="FAD_PCMH"/>
    <property type="match status" value="1"/>
</dbReference>
<dbReference type="Pfam" id="PF01565">
    <property type="entry name" value="FAD_binding_4"/>
    <property type="match status" value="1"/>
</dbReference>
<dbReference type="InterPro" id="IPR016167">
    <property type="entry name" value="FAD-bd_PCMH_sub1"/>
</dbReference>
<dbReference type="GO" id="GO:0005777">
    <property type="term" value="C:peroxisome"/>
    <property type="evidence" value="ECO:0007669"/>
    <property type="project" value="UniProtKB-SubCell"/>
</dbReference>
<comment type="subcellular location">
    <subcellularLocation>
        <location evidence="1">Peroxisome</location>
    </subcellularLocation>
</comment>
<proteinExistence type="predicted"/>
<dbReference type="OrthoDB" id="415825at2759"/>
<feature type="chain" id="PRO_5012420613" evidence="4">
    <location>
        <begin position="27"/>
        <end position="625"/>
    </location>
</feature>
<reference evidence="6 7" key="1">
    <citation type="submission" date="2015-12" db="EMBL/GenBank/DDBJ databases">
        <title>The genome of Folsomia candida.</title>
        <authorList>
            <person name="Faddeeva A."/>
            <person name="Derks M.F."/>
            <person name="Anvar Y."/>
            <person name="Smit S."/>
            <person name="Van Straalen N."/>
            <person name="Roelofs D."/>
        </authorList>
    </citation>
    <scope>NUCLEOTIDE SEQUENCE [LARGE SCALE GENOMIC DNA]</scope>
    <source>
        <strain evidence="6 7">VU population</strain>
        <tissue evidence="6">Whole body</tissue>
    </source>
</reference>
<dbReference type="GO" id="GO:0071949">
    <property type="term" value="F:FAD binding"/>
    <property type="evidence" value="ECO:0007669"/>
    <property type="project" value="InterPro"/>
</dbReference>
<keyword evidence="3" id="KW-0576">Peroxisome</keyword>
<dbReference type="Gene3D" id="3.30.43.10">
    <property type="entry name" value="Uridine Diphospho-n-acetylenolpyruvylglucosamine Reductase, domain 2"/>
    <property type="match status" value="1"/>
</dbReference>
<gene>
    <name evidence="6" type="ORF">Fcan01_17972</name>
</gene>
<dbReference type="InterPro" id="IPR010031">
    <property type="entry name" value="FAD_lactone_oxidase-like"/>
</dbReference>
<feature type="domain" description="FAD-binding PCMH-type" evidence="5">
    <location>
        <begin position="52"/>
        <end position="220"/>
    </location>
</feature>
<dbReference type="GO" id="GO:0016020">
    <property type="term" value="C:membrane"/>
    <property type="evidence" value="ECO:0007669"/>
    <property type="project" value="InterPro"/>
</dbReference>
<evidence type="ECO:0000256" key="2">
    <source>
        <dbReference type="ARBA" id="ARBA00023002"/>
    </source>
</evidence>
<dbReference type="OMA" id="KQWANEW"/>
<evidence type="ECO:0000313" key="7">
    <source>
        <dbReference type="Proteomes" id="UP000198287"/>
    </source>
</evidence>
<comment type="caution">
    <text evidence="6">The sequence shown here is derived from an EMBL/GenBank/DDBJ whole genome shotgun (WGS) entry which is preliminary data.</text>
</comment>
<dbReference type="STRING" id="158441.A0A226DR81"/>
<evidence type="ECO:0000313" key="6">
    <source>
        <dbReference type="EMBL" id="OXA47354.1"/>
    </source>
</evidence>
<name>A0A226DR81_FOLCA</name>
<dbReference type="InterPro" id="IPR016166">
    <property type="entry name" value="FAD-bd_PCMH"/>
</dbReference>
<feature type="signal peptide" evidence="4">
    <location>
        <begin position="1"/>
        <end position="26"/>
    </location>
</feature>
<evidence type="ECO:0000259" key="5">
    <source>
        <dbReference type="PROSITE" id="PS51387"/>
    </source>
</evidence>
<keyword evidence="7" id="KW-1185">Reference proteome</keyword>
<dbReference type="EMBL" id="LNIX01000013">
    <property type="protein sequence ID" value="OXA47354.1"/>
    <property type="molecule type" value="Genomic_DNA"/>
</dbReference>
<accession>A0A226DR81</accession>
<dbReference type="InterPro" id="IPR036318">
    <property type="entry name" value="FAD-bd_PCMH-like_sf"/>
</dbReference>
<dbReference type="PANTHER" id="PTHR43762">
    <property type="entry name" value="L-GULONOLACTONE OXIDASE"/>
    <property type="match status" value="1"/>
</dbReference>
<evidence type="ECO:0000256" key="3">
    <source>
        <dbReference type="ARBA" id="ARBA00023140"/>
    </source>
</evidence>
<dbReference type="Pfam" id="PF04030">
    <property type="entry name" value="ALO"/>
    <property type="match status" value="1"/>
</dbReference>
<dbReference type="Gene3D" id="3.30.465.10">
    <property type="match status" value="1"/>
</dbReference>
<dbReference type="SUPFAM" id="SSF56176">
    <property type="entry name" value="FAD-binding/transporter-associated domain-like"/>
    <property type="match status" value="1"/>
</dbReference>
<evidence type="ECO:0000256" key="4">
    <source>
        <dbReference type="SAM" id="SignalP"/>
    </source>
</evidence>
<keyword evidence="2" id="KW-0560">Oxidoreductase</keyword>
<dbReference type="PANTHER" id="PTHR43762:SF1">
    <property type="entry name" value="D-ARABINONO-1,4-LACTONE OXIDASE"/>
    <property type="match status" value="1"/>
</dbReference>
<evidence type="ECO:0000256" key="1">
    <source>
        <dbReference type="ARBA" id="ARBA00004275"/>
    </source>
</evidence>
<dbReference type="Proteomes" id="UP000198287">
    <property type="component" value="Unassembled WGS sequence"/>
</dbReference>
<keyword evidence="4" id="KW-0732">Signal</keyword>
<dbReference type="GO" id="GO:0003885">
    <property type="term" value="F:D-arabinono-1,4-lactone oxidase activity"/>
    <property type="evidence" value="ECO:0007669"/>
    <property type="project" value="InterPro"/>
</dbReference>